<organism evidence="3 4">
    <name type="scientific">Anser cygnoides</name>
    <name type="common">Swan goose</name>
    <dbReference type="NCBI Taxonomy" id="8845"/>
    <lineage>
        <taxon>Eukaryota</taxon>
        <taxon>Metazoa</taxon>
        <taxon>Chordata</taxon>
        <taxon>Craniata</taxon>
        <taxon>Vertebrata</taxon>
        <taxon>Euteleostomi</taxon>
        <taxon>Archelosauria</taxon>
        <taxon>Archosauria</taxon>
        <taxon>Dinosauria</taxon>
        <taxon>Saurischia</taxon>
        <taxon>Theropoda</taxon>
        <taxon>Coelurosauria</taxon>
        <taxon>Aves</taxon>
        <taxon>Neognathae</taxon>
        <taxon>Galloanserae</taxon>
        <taxon>Anseriformes</taxon>
        <taxon>Anatidae</taxon>
        <taxon>Anserinae</taxon>
        <taxon>Anser</taxon>
    </lineage>
</organism>
<dbReference type="AlphaFoldDB" id="A0A8B9EEN3"/>
<dbReference type="Ensembl" id="ENSACDT00005025062.1">
    <property type="protein sequence ID" value="ENSACDP00005020952.1"/>
    <property type="gene ID" value="ENSACDG00005015180.1"/>
</dbReference>
<reference evidence="3" key="2">
    <citation type="submission" date="2025-09" db="UniProtKB">
        <authorList>
            <consortium name="Ensembl"/>
        </authorList>
    </citation>
    <scope>IDENTIFICATION</scope>
</reference>
<feature type="domain" description="AP-4 complex accessory subunit Tepsin VHS/ENTH-like" evidence="2">
    <location>
        <begin position="272"/>
        <end position="375"/>
    </location>
</feature>
<reference evidence="3" key="1">
    <citation type="submission" date="2025-08" db="UniProtKB">
        <authorList>
            <consortium name="Ensembl"/>
        </authorList>
    </citation>
    <scope>IDENTIFICATION</scope>
</reference>
<protein>
    <submittedName>
        <fullName evidence="3">TEPSIN adaptor related protein complex 4 accessory protein</fullName>
    </submittedName>
</protein>
<evidence type="ECO:0000256" key="1">
    <source>
        <dbReference type="SAM" id="MobiDB-lite"/>
    </source>
</evidence>
<evidence type="ECO:0000313" key="4">
    <source>
        <dbReference type="Proteomes" id="UP000694521"/>
    </source>
</evidence>
<evidence type="ECO:0000313" key="3">
    <source>
        <dbReference type="Ensembl" id="ENSACDP00005020952.1"/>
    </source>
</evidence>
<feature type="region of interest" description="Disordered" evidence="1">
    <location>
        <begin position="493"/>
        <end position="534"/>
    </location>
</feature>
<feature type="compositionally biased region" description="Pro residues" evidence="1">
    <location>
        <begin position="32"/>
        <end position="46"/>
    </location>
</feature>
<feature type="compositionally biased region" description="Low complexity" evidence="1">
    <location>
        <begin position="176"/>
        <end position="204"/>
    </location>
</feature>
<dbReference type="InterPro" id="IPR058028">
    <property type="entry name" value="Tepsin_VHS/ENTH-like"/>
</dbReference>
<dbReference type="GO" id="GO:0032588">
    <property type="term" value="C:trans-Golgi network membrane"/>
    <property type="evidence" value="ECO:0007669"/>
    <property type="project" value="TreeGrafter"/>
</dbReference>
<feature type="compositionally biased region" description="Low complexity" evidence="1">
    <location>
        <begin position="220"/>
        <end position="253"/>
    </location>
</feature>
<feature type="region of interest" description="Disordered" evidence="1">
    <location>
        <begin position="175"/>
        <end position="253"/>
    </location>
</feature>
<dbReference type="Proteomes" id="UP000694521">
    <property type="component" value="Unplaced"/>
</dbReference>
<feature type="region of interest" description="Disordered" evidence="1">
    <location>
        <begin position="1"/>
        <end position="55"/>
    </location>
</feature>
<name>A0A8B9EEN3_ANSCY</name>
<accession>A0A8B9EEN3</accession>
<keyword evidence="4" id="KW-1185">Reference proteome</keyword>
<feature type="compositionally biased region" description="Basic and acidic residues" evidence="1">
    <location>
        <begin position="456"/>
        <end position="466"/>
    </location>
</feature>
<dbReference type="InterPro" id="IPR039273">
    <property type="entry name" value="TEPSIN"/>
</dbReference>
<dbReference type="PANTHER" id="PTHR21514">
    <property type="entry name" value="AP-4 COMPLEX ACCESSORY SUBUNIT TEPSIN"/>
    <property type="match status" value="1"/>
</dbReference>
<sequence length="534" mass="54803">MSPALEQADGETCPGGAGTGCPERPLSALPWVPAPPGCPRHSPVPPGGRRSNWGDPDVPVLSLNVPCTPPGMGSKPSPCGSLQGFGFSSERSGSGKCWLLAGLCSPPVRALPCLPLRSPSLRCRLSASQGSSPASAGEALLSTIQRAAEAVANAVLPSPEAPRPPCRELHEDAYQPVTAPSPSRSSASSTRPPAAPAARSARVSHQPGLAGGGWEEADSGHSSQDSSQDNGDLSRASDSYSKSGSDSHSGASRDLANVAERADADSLGDCLREVSLVAALTQGARVFLSREEAQHFLKECGLLNCEVVLELLSRALQDPSDSVRMRSMCAISSLMCSDLLALDQIFAVTQQHLQQLSQGSPGPVANRATKLLRQFEALCRGRSSPKSSHASSVLAEASSPCAADLLTDVPPLPSEGILQPLSAAPLPAAAPASGGEPRLETEPRGQPGPTAAASPREQEAASRLHGDMSAAAAPPRSLSLFAGMELVARPGTVLAPLSPPAEPRTLPQPEDGAGPGQSEAEGGREPSAFSFLNV</sequence>
<dbReference type="Pfam" id="PF25827">
    <property type="entry name" value="TVHS-like"/>
    <property type="match status" value="1"/>
</dbReference>
<proteinExistence type="predicted"/>
<evidence type="ECO:0000259" key="2">
    <source>
        <dbReference type="Pfam" id="PF25827"/>
    </source>
</evidence>
<feature type="region of interest" description="Disordered" evidence="1">
    <location>
        <begin position="425"/>
        <end position="471"/>
    </location>
</feature>
<dbReference type="PANTHER" id="PTHR21514:SF0">
    <property type="entry name" value="AP-4 COMPLEX ACCESSORY SUBUNIT TEPSIN"/>
    <property type="match status" value="1"/>
</dbReference>